<dbReference type="Pfam" id="PF13917">
    <property type="entry name" value="zf-CCHC_3"/>
    <property type="match status" value="1"/>
</dbReference>
<feature type="region of interest" description="Disordered" evidence="1">
    <location>
        <begin position="23"/>
        <end position="53"/>
    </location>
</feature>
<dbReference type="RefSeq" id="XP_013242622.1">
    <property type="nucleotide sequence ID" value="XM_013387168.1"/>
</dbReference>
<accession>A0A066VZ40</accession>
<dbReference type="GeneID" id="25262150"/>
<reference evidence="2 3" key="1">
    <citation type="submission" date="2014-05" db="EMBL/GenBank/DDBJ databases">
        <title>Draft genome sequence of a rare smut relative, Tilletiaria anomala UBC 951.</title>
        <authorList>
            <consortium name="DOE Joint Genome Institute"/>
            <person name="Toome M."/>
            <person name="Kuo A."/>
            <person name="Henrissat B."/>
            <person name="Lipzen A."/>
            <person name="Tritt A."/>
            <person name="Yoshinaga Y."/>
            <person name="Zane M."/>
            <person name="Barry K."/>
            <person name="Grigoriev I.V."/>
            <person name="Spatafora J.W."/>
            <person name="Aimea M.C."/>
        </authorList>
    </citation>
    <scope>NUCLEOTIDE SEQUENCE [LARGE SCALE GENOMIC DNA]</scope>
    <source>
        <strain evidence="2 3">UBC 951</strain>
    </source>
</reference>
<dbReference type="InParanoid" id="A0A066VZ40"/>
<feature type="non-terminal residue" evidence="2">
    <location>
        <position position="1"/>
    </location>
</feature>
<sequence length="53" mass="6153">VCQRCLKQGHETWTCHKQRPYVSRPTRSQALTDPKALKKFKSKGGEDIPEDLR</sequence>
<dbReference type="AlphaFoldDB" id="A0A066VZ40"/>
<protein>
    <recommendedName>
        <fullName evidence="4">Zinc knuckle domain-containing protein</fullName>
    </recommendedName>
</protein>
<proteinExistence type="predicted"/>
<dbReference type="HOGENOM" id="CLU_166261_1_0_1"/>
<gene>
    <name evidence="2" type="ORF">K437DRAFT_216900</name>
</gene>
<feature type="compositionally biased region" description="Basic and acidic residues" evidence="1">
    <location>
        <begin position="43"/>
        <end position="53"/>
    </location>
</feature>
<dbReference type="Proteomes" id="UP000027361">
    <property type="component" value="Unassembled WGS sequence"/>
</dbReference>
<keyword evidence="3" id="KW-1185">Reference proteome</keyword>
<organism evidence="2 3">
    <name type="scientific">Tilletiaria anomala (strain ATCC 24038 / CBS 436.72 / UBC 951)</name>
    <dbReference type="NCBI Taxonomy" id="1037660"/>
    <lineage>
        <taxon>Eukaryota</taxon>
        <taxon>Fungi</taxon>
        <taxon>Dikarya</taxon>
        <taxon>Basidiomycota</taxon>
        <taxon>Ustilaginomycotina</taxon>
        <taxon>Exobasidiomycetes</taxon>
        <taxon>Georgefischeriales</taxon>
        <taxon>Tilletiariaceae</taxon>
        <taxon>Tilletiaria</taxon>
    </lineage>
</organism>
<evidence type="ECO:0000256" key="1">
    <source>
        <dbReference type="SAM" id="MobiDB-lite"/>
    </source>
</evidence>
<evidence type="ECO:0008006" key="4">
    <source>
        <dbReference type="Google" id="ProtNLM"/>
    </source>
</evidence>
<dbReference type="EMBL" id="JMSN01000055">
    <property type="protein sequence ID" value="KDN44084.1"/>
    <property type="molecule type" value="Genomic_DNA"/>
</dbReference>
<name>A0A066VZ40_TILAU</name>
<dbReference type="OrthoDB" id="437973at2759"/>
<evidence type="ECO:0000313" key="3">
    <source>
        <dbReference type="Proteomes" id="UP000027361"/>
    </source>
</evidence>
<evidence type="ECO:0000313" key="2">
    <source>
        <dbReference type="EMBL" id="KDN44084.1"/>
    </source>
</evidence>
<comment type="caution">
    <text evidence="2">The sequence shown here is derived from an EMBL/GenBank/DDBJ whole genome shotgun (WGS) entry which is preliminary data.</text>
</comment>
<feature type="non-terminal residue" evidence="2">
    <location>
        <position position="53"/>
    </location>
</feature>